<evidence type="ECO:0000256" key="1">
    <source>
        <dbReference type="SAM" id="MobiDB-lite"/>
    </source>
</evidence>
<feature type="compositionally biased region" description="Low complexity" evidence="1">
    <location>
        <begin position="124"/>
        <end position="155"/>
    </location>
</feature>
<proteinExistence type="predicted"/>
<feature type="compositionally biased region" description="Polar residues" evidence="1">
    <location>
        <begin position="156"/>
        <end position="167"/>
    </location>
</feature>
<evidence type="ECO:0000313" key="2">
    <source>
        <dbReference type="EMBL" id="KYQ91179.1"/>
    </source>
</evidence>
<gene>
    <name evidence="2" type="ORF">DLAC_08091</name>
</gene>
<dbReference type="OMA" id="GNINYHE"/>
<dbReference type="EMBL" id="LODT01000035">
    <property type="protein sequence ID" value="KYQ91179.1"/>
    <property type="molecule type" value="Genomic_DNA"/>
</dbReference>
<dbReference type="AlphaFoldDB" id="A0A151ZB60"/>
<name>A0A151ZB60_TIELA</name>
<protein>
    <submittedName>
        <fullName evidence="2">Uncharacterized protein</fullName>
    </submittedName>
</protein>
<comment type="caution">
    <text evidence="2">The sequence shown here is derived from an EMBL/GenBank/DDBJ whole genome shotgun (WGS) entry which is preliminary data.</text>
</comment>
<keyword evidence="3" id="KW-1185">Reference proteome</keyword>
<dbReference type="InParanoid" id="A0A151ZB60"/>
<organism evidence="2 3">
    <name type="scientific">Tieghemostelium lacteum</name>
    <name type="common">Slime mold</name>
    <name type="synonym">Dictyostelium lacteum</name>
    <dbReference type="NCBI Taxonomy" id="361077"/>
    <lineage>
        <taxon>Eukaryota</taxon>
        <taxon>Amoebozoa</taxon>
        <taxon>Evosea</taxon>
        <taxon>Eumycetozoa</taxon>
        <taxon>Dictyostelia</taxon>
        <taxon>Dictyosteliales</taxon>
        <taxon>Raperosteliaceae</taxon>
        <taxon>Tieghemostelium</taxon>
    </lineage>
</organism>
<accession>A0A151ZB60</accession>
<sequence>MFDPMYDSFITTMTQEKLNTQDRENINNNSNKQYNNDSGIDTVIANQTIDSQVSSSLSSSSNDAVQNNNVVEQNLNSTHKSNVEKLNNKITDWRNEIYPGLSFNSGNRDTNKTQVQSDIQDFEQQNSSTISSSQNSNLNKSLSNSNNSINTNNNLRASVNNNTTTQENPKFMNLFNQYQSFVQSDITSTSNQFIKQLSTENVLTPKENQQSKQQQQENYESYFNDIESNFKKWREYFNESMDENMKESKRTTNKIIITSSSYS</sequence>
<reference evidence="2 3" key="1">
    <citation type="submission" date="2015-12" db="EMBL/GenBank/DDBJ databases">
        <title>Dictyostelia acquired genes for synthesis and detection of signals that induce cell-type specialization by lateral gene transfer from prokaryotes.</title>
        <authorList>
            <person name="Gloeckner G."/>
            <person name="Schaap P."/>
        </authorList>
    </citation>
    <scope>NUCLEOTIDE SEQUENCE [LARGE SCALE GENOMIC DNA]</scope>
    <source>
        <strain evidence="2 3">TK</strain>
    </source>
</reference>
<evidence type="ECO:0000313" key="3">
    <source>
        <dbReference type="Proteomes" id="UP000076078"/>
    </source>
</evidence>
<feature type="region of interest" description="Disordered" evidence="1">
    <location>
        <begin position="120"/>
        <end position="167"/>
    </location>
</feature>
<dbReference type="Proteomes" id="UP000076078">
    <property type="component" value="Unassembled WGS sequence"/>
</dbReference>